<dbReference type="EMBL" id="BHYM01000038">
    <property type="protein sequence ID" value="GCE40987.1"/>
    <property type="molecule type" value="Genomic_DNA"/>
</dbReference>
<dbReference type="Gene3D" id="3.90.226.10">
    <property type="entry name" value="2-enoyl-CoA Hydratase, Chain A, domain 1"/>
    <property type="match status" value="1"/>
</dbReference>
<evidence type="ECO:0000313" key="1">
    <source>
        <dbReference type="EMBL" id="GCE40987.1"/>
    </source>
</evidence>
<dbReference type="Proteomes" id="UP000287519">
    <property type="component" value="Unassembled WGS sequence"/>
</dbReference>
<dbReference type="GO" id="GO:0004165">
    <property type="term" value="F:delta(3)-delta(2)-enoyl-CoA isomerase activity"/>
    <property type="evidence" value="ECO:0007669"/>
    <property type="project" value="TreeGrafter"/>
</dbReference>
<organism evidence="1 2">
    <name type="scientific">Rhodococcus wratislaviensis</name>
    <name type="common">Tsukamurella wratislaviensis</name>
    <dbReference type="NCBI Taxonomy" id="44752"/>
    <lineage>
        <taxon>Bacteria</taxon>
        <taxon>Bacillati</taxon>
        <taxon>Actinomycetota</taxon>
        <taxon>Actinomycetes</taxon>
        <taxon>Mycobacteriales</taxon>
        <taxon>Nocardiaceae</taxon>
        <taxon>Rhodococcus</taxon>
    </lineage>
</organism>
<dbReference type="Pfam" id="PF00378">
    <property type="entry name" value="ECH_1"/>
    <property type="match status" value="1"/>
</dbReference>
<dbReference type="AlphaFoldDB" id="A0A402CBX4"/>
<dbReference type="PANTHER" id="PTHR11941:SF75">
    <property type="entry name" value="ENOYL-COA HYDRATASE_ISOMERASE FAMILY PROTEIN"/>
    <property type="match status" value="1"/>
</dbReference>
<comment type="caution">
    <text evidence="1">The sequence shown here is derived from an EMBL/GenBank/DDBJ whole genome shotgun (WGS) entry which is preliminary data.</text>
</comment>
<gene>
    <name evidence="1" type="ORF">Rhow_004630</name>
</gene>
<evidence type="ECO:0000313" key="2">
    <source>
        <dbReference type="Proteomes" id="UP000287519"/>
    </source>
</evidence>
<accession>A0A402CBX4</accession>
<dbReference type="PANTHER" id="PTHR11941">
    <property type="entry name" value="ENOYL-COA HYDRATASE-RELATED"/>
    <property type="match status" value="1"/>
</dbReference>
<proteinExistence type="predicted"/>
<sequence length="241" mass="25854">MRVPYLDRDGDVFILYLGGRSEVDSQNQFNPDWVDEISAVLDEVEASTGPAGLVTTATGKFYSTGADLSWGMDNLDQVNAFIDRMQGLFARMLQLPLPTVAALQGHTFGAGAFWAMAHDYRIMRADRGFLCFPGVHIGATYSAGTVDLLAARLHPDALHQALTTGHRYGGDQALTAGLVHATASADELLSHAVDRAHRLAGTRGPTLGAIKNTMYARVLATLGSPMSGAEYQQWSAQPAMS</sequence>
<dbReference type="InterPro" id="IPR001753">
    <property type="entry name" value="Enoyl-CoA_hydra/iso"/>
</dbReference>
<reference evidence="1 2" key="1">
    <citation type="submission" date="2018-11" db="EMBL/GenBank/DDBJ databases">
        <title>Microbial catabolism of amino acid.</title>
        <authorList>
            <person name="Hibi M."/>
            <person name="Ogawa J."/>
        </authorList>
    </citation>
    <scope>NUCLEOTIDE SEQUENCE [LARGE SCALE GENOMIC DNA]</scope>
    <source>
        <strain evidence="1 2">C31-06</strain>
    </source>
</reference>
<dbReference type="GO" id="GO:0006635">
    <property type="term" value="P:fatty acid beta-oxidation"/>
    <property type="evidence" value="ECO:0007669"/>
    <property type="project" value="TreeGrafter"/>
</dbReference>
<name>A0A402CBX4_RHOWR</name>
<dbReference type="SUPFAM" id="SSF52096">
    <property type="entry name" value="ClpP/crotonase"/>
    <property type="match status" value="1"/>
</dbReference>
<dbReference type="CDD" id="cd06558">
    <property type="entry name" value="crotonase-like"/>
    <property type="match status" value="1"/>
</dbReference>
<keyword evidence="2" id="KW-1185">Reference proteome</keyword>
<dbReference type="InterPro" id="IPR029045">
    <property type="entry name" value="ClpP/crotonase-like_dom_sf"/>
</dbReference>
<protein>
    <submittedName>
        <fullName evidence="1">Enoyl-CoA hydratase</fullName>
    </submittedName>
</protein>